<protein>
    <submittedName>
        <fullName evidence="1">Uncharacterized protein</fullName>
    </submittedName>
</protein>
<comment type="caution">
    <text evidence="1">The sequence shown here is derived from an EMBL/GenBank/DDBJ whole genome shotgun (WGS) entry which is preliminary data.</text>
</comment>
<organism evidence="1 2">
    <name type="scientific">Chryseobacterium arthrosphaerae</name>
    <dbReference type="NCBI Taxonomy" id="651561"/>
    <lineage>
        <taxon>Bacteria</taxon>
        <taxon>Pseudomonadati</taxon>
        <taxon>Bacteroidota</taxon>
        <taxon>Flavobacteriia</taxon>
        <taxon>Flavobacteriales</taxon>
        <taxon>Weeksellaceae</taxon>
        <taxon>Chryseobacterium group</taxon>
        <taxon>Chryseobacterium</taxon>
    </lineage>
</organism>
<keyword evidence="2" id="KW-1185">Reference proteome</keyword>
<evidence type="ECO:0000313" key="2">
    <source>
        <dbReference type="Proteomes" id="UP001350005"/>
    </source>
</evidence>
<accession>A0ABU7R616</accession>
<sequence>MENNKVIMYDSPEAATYKKDIEGWVSSSGRFFGKGKDAEHMARYDGSTHYTCECGGIAKKGYTKCDICSHQASIERYENLPHKVYMGEPVFSWDHDEYFYSEDDIIDYLEENKLESIDLLFCEEQTFYPIQADYWDDILPTDSEGDIPDELKDALKVLNNIISKLPPASYVPGKIRTNYTLNI</sequence>
<dbReference type="EMBL" id="JAZGJU010000082">
    <property type="protein sequence ID" value="MEE6130242.1"/>
    <property type="molecule type" value="Genomic_DNA"/>
</dbReference>
<reference evidence="1 2" key="1">
    <citation type="submission" date="2024-01" db="EMBL/GenBank/DDBJ databases">
        <title>Whole genome of Chryseobacterium arthrosphaerae NNCa 2741.</title>
        <authorList>
            <person name="Boriskina E.V."/>
            <person name="Gordinskaya N.A."/>
            <person name="Kropotov V.S."/>
            <person name="Alekseeva A.E."/>
            <person name="Makhova M.A."/>
            <person name="Kryazhev D.V."/>
            <person name="Shkurkina I.S."/>
        </authorList>
    </citation>
    <scope>NUCLEOTIDE SEQUENCE [LARGE SCALE GENOMIC DNA]</scope>
    <source>
        <strain evidence="1 2">NNCa 2741</strain>
    </source>
</reference>
<evidence type="ECO:0000313" key="1">
    <source>
        <dbReference type="EMBL" id="MEE6130242.1"/>
    </source>
</evidence>
<gene>
    <name evidence="1" type="ORF">V2E39_22780</name>
</gene>
<dbReference type="RefSeq" id="WP_330937597.1">
    <property type="nucleotide sequence ID" value="NZ_JAZGJU010000082.1"/>
</dbReference>
<name>A0ABU7R616_9FLAO</name>
<dbReference type="Proteomes" id="UP001350005">
    <property type="component" value="Unassembled WGS sequence"/>
</dbReference>
<proteinExistence type="predicted"/>